<dbReference type="AlphaFoldDB" id="A0A6M2B4A6"/>
<dbReference type="Gene3D" id="2.120.10.10">
    <property type="match status" value="1"/>
</dbReference>
<proteinExistence type="predicted"/>
<dbReference type="RefSeq" id="WP_152325098.1">
    <property type="nucleotide sequence ID" value="NZ_JAADJS010000002.1"/>
</dbReference>
<dbReference type="PANTHER" id="PTHR43752">
    <property type="entry name" value="BNR/ASP-BOX REPEAT FAMILY PROTEIN"/>
    <property type="match status" value="1"/>
</dbReference>
<dbReference type="EMBL" id="JAADJS010000002">
    <property type="protein sequence ID" value="NGX87572.1"/>
    <property type="molecule type" value="Genomic_DNA"/>
</dbReference>
<dbReference type="GO" id="GO:0016787">
    <property type="term" value="F:hydrolase activity"/>
    <property type="evidence" value="ECO:0007669"/>
    <property type="project" value="UniProtKB-KW"/>
</dbReference>
<dbReference type="InterPro" id="IPR011040">
    <property type="entry name" value="Sialidase"/>
</dbReference>
<evidence type="ECO:0000313" key="4">
    <source>
        <dbReference type="Proteomes" id="UP000476696"/>
    </source>
</evidence>
<organism evidence="3 4">
    <name type="scientific">Rahnella contaminans</name>
    <dbReference type="NCBI Taxonomy" id="2703882"/>
    <lineage>
        <taxon>Bacteria</taxon>
        <taxon>Pseudomonadati</taxon>
        <taxon>Pseudomonadota</taxon>
        <taxon>Gammaproteobacteria</taxon>
        <taxon>Enterobacterales</taxon>
        <taxon>Yersiniaceae</taxon>
        <taxon>Rahnella</taxon>
    </lineage>
</organism>
<accession>A0A6M2B4A6</accession>
<gene>
    <name evidence="3" type="ORF">GW579_10815</name>
</gene>
<name>A0A6M2B4A6_9GAMM</name>
<dbReference type="SUPFAM" id="SSF50939">
    <property type="entry name" value="Sialidases"/>
    <property type="match status" value="1"/>
</dbReference>
<comment type="caution">
    <text evidence="3">The sequence shown here is derived from an EMBL/GenBank/DDBJ whole genome shotgun (WGS) entry which is preliminary data.</text>
</comment>
<protein>
    <submittedName>
        <fullName evidence="3">Glycosyl hydrolase</fullName>
    </submittedName>
</protein>
<feature type="region of interest" description="Disordered" evidence="1">
    <location>
        <begin position="289"/>
        <end position="308"/>
    </location>
</feature>
<dbReference type="CDD" id="cd15482">
    <property type="entry name" value="Sialidase_non-viral"/>
    <property type="match status" value="1"/>
</dbReference>
<evidence type="ECO:0000313" key="3">
    <source>
        <dbReference type="EMBL" id="NGX87572.1"/>
    </source>
</evidence>
<evidence type="ECO:0000256" key="1">
    <source>
        <dbReference type="SAM" id="MobiDB-lite"/>
    </source>
</evidence>
<dbReference type="PANTHER" id="PTHR43752:SF2">
    <property type="entry name" value="BNR_ASP-BOX REPEAT FAMILY PROTEIN"/>
    <property type="match status" value="1"/>
</dbReference>
<keyword evidence="3" id="KW-0378">Hydrolase</keyword>
<dbReference type="Pfam" id="PF13088">
    <property type="entry name" value="BNR_2"/>
    <property type="match status" value="1"/>
</dbReference>
<reference evidence="3 4" key="1">
    <citation type="submission" date="2020-03" db="EMBL/GenBank/DDBJ databases">
        <title>Rahnella aceri sp. nov., isoated from traditional Jeju Makgeolli.</title>
        <authorList>
            <person name="Kim I.S."/>
            <person name="Jeon D."/>
        </authorList>
    </citation>
    <scope>NUCLEOTIDE SEQUENCE [LARGE SCALE GENOMIC DNA]</scope>
    <source>
        <strain evidence="3 4">Lac-M11</strain>
    </source>
</reference>
<dbReference type="InterPro" id="IPR036278">
    <property type="entry name" value="Sialidase_sf"/>
</dbReference>
<keyword evidence="4" id="KW-1185">Reference proteome</keyword>
<sequence length="392" mass="43411">MTTETLTVERSGKVHIPENDAARRDAMLPSDCPQNHAANLLPLPDGSLLCTWFAGTQEGIADISIYLSRLEKGAQVWSQPVKLSEDASRSEQNPVLFLAPDNVLWLMYTAQKSGNQDTAIVRFRQSQDLGKSWGEIGTLLGQPGTFIRQPVTVLANGDWLLPVFYCRTQPGEKWVGNNDDSAVKISSDKGKTWRDVAVPESTGCVHMNITPLHDGSLLALYRSRWADFIYQSRSVDGGNTWTAPQPTGLPNNNSSIQVTTLTNGHLALVFNKMSAADASERRASLYDEIEDEEDDARSEAPVETGGRSAFWGAPRAPMTLAISEDDGRTWPYQRNLETGDGYCMTNNSQQKLNREFSYPSIKQGLNGELHIAFTCYRQAIKYVCVDESWVKG</sequence>
<evidence type="ECO:0000259" key="2">
    <source>
        <dbReference type="Pfam" id="PF13088"/>
    </source>
</evidence>
<dbReference type="Proteomes" id="UP000476696">
    <property type="component" value="Unassembled WGS sequence"/>
</dbReference>
<feature type="domain" description="Sialidase" evidence="2">
    <location>
        <begin position="46"/>
        <end position="371"/>
    </location>
</feature>